<evidence type="ECO:0000256" key="1">
    <source>
        <dbReference type="SAM" id="MobiDB-lite"/>
    </source>
</evidence>
<evidence type="ECO:0008006" key="5">
    <source>
        <dbReference type="Google" id="ProtNLM"/>
    </source>
</evidence>
<evidence type="ECO:0000313" key="3">
    <source>
        <dbReference type="EMBL" id="CAG7819489.1"/>
    </source>
</evidence>
<feature type="transmembrane region" description="Helical" evidence="2">
    <location>
        <begin position="150"/>
        <end position="174"/>
    </location>
</feature>
<protein>
    <recommendedName>
        <fullName evidence="5">Transmembrane protein</fullName>
    </recommendedName>
</protein>
<feature type="compositionally biased region" description="Polar residues" evidence="1">
    <location>
        <begin position="55"/>
        <end position="67"/>
    </location>
</feature>
<organism evidence="3 4">
    <name type="scientific">Allacma fusca</name>
    <dbReference type="NCBI Taxonomy" id="39272"/>
    <lineage>
        <taxon>Eukaryota</taxon>
        <taxon>Metazoa</taxon>
        <taxon>Ecdysozoa</taxon>
        <taxon>Arthropoda</taxon>
        <taxon>Hexapoda</taxon>
        <taxon>Collembola</taxon>
        <taxon>Symphypleona</taxon>
        <taxon>Sminthuridae</taxon>
        <taxon>Allacma</taxon>
    </lineage>
</organism>
<evidence type="ECO:0000256" key="2">
    <source>
        <dbReference type="SAM" id="Phobius"/>
    </source>
</evidence>
<comment type="caution">
    <text evidence="3">The sequence shown here is derived from an EMBL/GenBank/DDBJ whole genome shotgun (WGS) entry which is preliminary data.</text>
</comment>
<evidence type="ECO:0000313" key="4">
    <source>
        <dbReference type="Proteomes" id="UP000708208"/>
    </source>
</evidence>
<gene>
    <name evidence="3" type="ORF">AFUS01_LOCUS29933</name>
</gene>
<keyword evidence="2" id="KW-0472">Membrane</keyword>
<dbReference type="EMBL" id="CAJVCH010451385">
    <property type="protein sequence ID" value="CAG7819489.1"/>
    <property type="molecule type" value="Genomic_DNA"/>
</dbReference>
<feature type="transmembrane region" description="Helical" evidence="2">
    <location>
        <begin position="180"/>
        <end position="202"/>
    </location>
</feature>
<keyword evidence="2" id="KW-1133">Transmembrane helix</keyword>
<reference evidence="3" key="1">
    <citation type="submission" date="2021-06" db="EMBL/GenBank/DDBJ databases">
        <authorList>
            <person name="Hodson N. C."/>
            <person name="Mongue J. A."/>
            <person name="Jaron S. K."/>
        </authorList>
    </citation>
    <scope>NUCLEOTIDE SEQUENCE</scope>
</reference>
<keyword evidence="2" id="KW-0812">Transmembrane</keyword>
<proteinExistence type="predicted"/>
<feature type="region of interest" description="Disordered" evidence="1">
    <location>
        <begin position="1"/>
        <end position="76"/>
    </location>
</feature>
<feature type="transmembrane region" description="Helical" evidence="2">
    <location>
        <begin position="117"/>
        <end position="138"/>
    </location>
</feature>
<dbReference type="AlphaFoldDB" id="A0A8J2KUK8"/>
<accession>A0A8J2KUK8</accession>
<sequence>MAAGREKRVFKTNNPKTSSAKPKSKSAKPKSNSVKPKTNSVKPKSKPAIPKIVQVSPSEQNVQPSDNPQDEEQVDPSLDQIKRDSLEKSVQIEPEPYEVQRKVCNPCGCCCCKCCTLRVNCMVIAVYGVLSALWWTMVGVKSTLALNHMVALVIILLYGIVTVLTAISITIAVFRRLKEAALGAFGGWISSAVFFMAFCWTITSFFDDYVQMITSIPMLDKSLGETMLFDQTQQSSHHLHRTHLSTPHKSNKNVVNIRNAFAIGFFLNNSFK</sequence>
<name>A0A8J2KUK8_9HEXA</name>
<dbReference type="Proteomes" id="UP000708208">
    <property type="component" value="Unassembled WGS sequence"/>
</dbReference>
<keyword evidence="4" id="KW-1185">Reference proteome</keyword>